<evidence type="ECO:0000313" key="2">
    <source>
        <dbReference type="Proteomes" id="UP000732399"/>
    </source>
</evidence>
<proteinExistence type="predicted"/>
<dbReference type="Proteomes" id="UP000732399">
    <property type="component" value="Unassembled WGS sequence"/>
</dbReference>
<dbReference type="EMBL" id="JAAVJH010000016">
    <property type="protein sequence ID" value="NJR80369.1"/>
    <property type="molecule type" value="Genomic_DNA"/>
</dbReference>
<keyword evidence="2" id="KW-1185">Reference proteome</keyword>
<dbReference type="InterPro" id="IPR036388">
    <property type="entry name" value="WH-like_DNA-bd_sf"/>
</dbReference>
<gene>
    <name evidence="1" type="ORF">HBH26_17455</name>
</gene>
<dbReference type="RefSeq" id="WP_168135925.1">
    <property type="nucleotide sequence ID" value="NZ_JAAVJH010000016.1"/>
</dbReference>
<sequence length="50" mass="5849">MSADDDALAVARWLMRAHRRRSPSWLARTMRIPHHRAEALLARLEGDDRI</sequence>
<name>A0ABX1CQZ9_9SPHN</name>
<accession>A0ABX1CQZ9</accession>
<organism evidence="1 2">
    <name type="scientific">Sphingomonas corticis</name>
    <dbReference type="NCBI Taxonomy" id="2722791"/>
    <lineage>
        <taxon>Bacteria</taxon>
        <taxon>Pseudomonadati</taxon>
        <taxon>Pseudomonadota</taxon>
        <taxon>Alphaproteobacteria</taxon>
        <taxon>Sphingomonadales</taxon>
        <taxon>Sphingomonadaceae</taxon>
        <taxon>Sphingomonas</taxon>
    </lineage>
</organism>
<protein>
    <recommendedName>
        <fullName evidence="3">MarR family transcriptional regulator</fullName>
    </recommendedName>
</protein>
<evidence type="ECO:0008006" key="3">
    <source>
        <dbReference type="Google" id="ProtNLM"/>
    </source>
</evidence>
<comment type="caution">
    <text evidence="1">The sequence shown here is derived from an EMBL/GenBank/DDBJ whole genome shotgun (WGS) entry which is preliminary data.</text>
</comment>
<reference evidence="1 2" key="1">
    <citation type="submission" date="2020-03" db="EMBL/GenBank/DDBJ databases">
        <authorList>
            <person name="Wang L."/>
            <person name="He N."/>
            <person name="Li Y."/>
            <person name="Fang Y."/>
            <person name="Zhang F."/>
        </authorList>
    </citation>
    <scope>NUCLEOTIDE SEQUENCE [LARGE SCALE GENOMIC DNA]</scope>
    <source>
        <strain evidence="1 2">36D10-4-7</strain>
    </source>
</reference>
<evidence type="ECO:0000313" key="1">
    <source>
        <dbReference type="EMBL" id="NJR80369.1"/>
    </source>
</evidence>
<dbReference type="Gene3D" id="1.10.10.10">
    <property type="entry name" value="Winged helix-like DNA-binding domain superfamily/Winged helix DNA-binding domain"/>
    <property type="match status" value="1"/>
</dbReference>